<name>A7ATN1_BABBO</name>
<dbReference type="EMBL" id="AAXT01000003">
    <property type="protein sequence ID" value="EDO06292.1"/>
    <property type="molecule type" value="Genomic_DNA"/>
</dbReference>
<reference evidence="3" key="3">
    <citation type="journal article" date="2021" name="Int. J. Parasitol.">
        <title>Comparative analysis of gene expression between Babesia bovis blood stages and kinetes allowed by improved genome annotation.</title>
        <authorList>
            <person name="Ueti M.W."/>
            <person name="Johnson W.C."/>
            <person name="Kappmeyer L.S."/>
            <person name="Herndon D.R."/>
            <person name="Mousel M.R."/>
            <person name="Reif K.E."/>
            <person name="Taus N.S."/>
            <person name="Ifeonu O.O."/>
            <person name="Silva J.C."/>
            <person name="Suarez C.E."/>
            <person name="Brayton K.A."/>
        </authorList>
    </citation>
    <scope>NUCLEOTIDE SEQUENCE [LARGE SCALE GENOMIC DNA]</scope>
</reference>
<dbReference type="Gene3D" id="3.90.830.10">
    <property type="entry name" value="Syntaxin Binding Protein 1, Chain A, domain 2"/>
    <property type="match status" value="1"/>
</dbReference>
<dbReference type="InterPro" id="IPR043127">
    <property type="entry name" value="Sec-1-like_dom3a"/>
</dbReference>
<dbReference type="OMA" id="TMNIHIH"/>
<dbReference type="PIRSF" id="PIRSF005715">
    <property type="entry name" value="VPS45_Sec1"/>
    <property type="match status" value="1"/>
</dbReference>
<dbReference type="GO" id="GO:0016192">
    <property type="term" value="P:vesicle-mediated transport"/>
    <property type="evidence" value="ECO:0007669"/>
    <property type="project" value="InterPro"/>
</dbReference>
<proteinExistence type="inferred from homology"/>
<keyword evidence="3" id="KW-1185">Reference proteome</keyword>
<accession>A7ATN1</accession>
<dbReference type="InterPro" id="IPR043154">
    <property type="entry name" value="Sec-1-like_dom1"/>
</dbReference>
<dbReference type="FunCoup" id="A7ATN1">
    <property type="interactions" value="521"/>
</dbReference>
<protein>
    <submittedName>
        <fullName evidence="2">Sec1 family protein</fullName>
    </submittedName>
</protein>
<dbReference type="InterPro" id="IPR001619">
    <property type="entry name" value="Sec1-like"/>
</dbReference>
<dbReference type="Gene3D" id="1.25.40.60">
    <property type="match status" value="1"/>
</dbReference>
<evidence type="ECO:0000313" key="2">
    <source>
        <dbReference type="EMBL" id="EDO06292.1"/>
    </source>
</evidence>
<dbReference type="SUPFAM" id="SSF56815">
    <property type="entry name" value="Sec1/munc18-like (SM) proteins"/>
    <property type="match status" value="1"/>
</dbReference>
<dbReference type="KEGG" id="bbo:BBOV_II003370"/>
<dbReference type="RefSeq" id="XP_001609860.1">
    <property type="nucleotide sequence ID" value="XM_001609810.1"/>
</dbReference>
<comment type="similarity">
    <text evidence="1">Belongs to the STXBP/unc-18/SEC1 family.</text>
</comment>
<dbReference type="InterPro" id="IPR027482">
    <property type="entry name" value="Sec1-like_dom2"/>
</dbReference>
<dbReference type="PANTHER" id="PTHR11679">
    <property type="entry name" value="VESICLE PROTEIN SORTING-ASSOCIATED"/>
    <property type="match status" value="1"/>
</dbReference>
<dbReference type="Gene3D" id="3.40.50.1910">
    <property type="match status" value="1"/>
</dbReference>
<reference evidence="3" key="2">
    <citation type="journal article" date="2020" name="Data Brief">
        <title>Transcriptome dataset of Babesia bovis life stages within vertebrate and invertebrate hosts.</title>
        <authorList>
            <person name="Ueti M.W."/>
            <person name="Johnson W.C."/>
            <person name="Kappmeyer L.S."/>
            <person name="Herndon D.R."/>
            <person name="Mousel M.R."/>
            <person name="Reif K.E."/>
            <person name="Taus N.S."/>
            <person name="Ifeonu O.O."/>
            <person name="Silva J.C."/>
            <person name="Suarez C.E."/>
            <person name="Brayton K.A."/>
        </authorList>
    </citation>
    <scope>NUCLEOTIDE SEQUENCE [LARGE SCALE GENOMIC DNA]</scope>
</reference>
<comment type="caution">
    <text evidence="2">The sequence shown here is derived from an EMBL/GenBank/DDBJ whole genome shotgun (WGS) entry which is preliminary data.</text>
</comment>
<organism evidence="2 3">
    <name type="scientific">Babesia bovis</name>
    <dbReference type="NCBI Taxonomy" id="5865"/>
    <lineage>
        <taxon>Eukaryota</taxon>
        <taxon>Sar</taxon>
        <taxon>Alveolata</taxon>
        <taxon>Apicomplexa</taxon>
        <taxon>Aconoidasida</taxon>
        <taxon>Piroplasmida</taxon>
        <taxon>Babesiidae</taxon>
        <taxon>Babesia</taxon>
    </lineage>
</organism>
<reference evidence="2 3" key="1">
    <citation type="journal article" date="2007" name="PLoS Pathog.">
        <title>Genome sequence of Babesia bovis and comparative analysis of apicomplexan hemoprotozoa.</title>
        <authorList>
            <person name="Brayton K.A."/>
            <person name="Lau A.O.T."/>
            <person name="Herndon D.R."/>
            <person name="Hannick L."/>
            <person name="Kappmeyer L.S."/>
            <person name="Berens S.J."/>
            <person name="Bidwell S.L."/>
            <person name="Brown W.C."/>
            <person name="Crabtree J."/>
            <person name="Fadrosh D."/>
            <person name="Feldblum T."/>
            <person name="Forberger H.A."/>
            <person name="Haas B.J."/>
            <person name="Howell J.M."/>
            <person name="Khouri H."/>
            <person name="Koo H."/>
            <person name="Mann D.J."/>
            <person name="Norimine J."/>
            <person name="Paulsen I.T."/>
            <person name="Radune D."/>
            <person name="Ren Q."/>
            <person name="Smith R.K. Jr."/>
            <person name="Suarez C.E."/>
            <person name="White O."/>
            <person name="Wortman J.R."/>
            <person name="Knowles D.P. Jr."/>
            <person name="McElwain T.F."/>
            <person name="Nene V.M."/>
        </authorList>
    </citation>
    <scope>NUCLEOTIDE SEQUENCE [LARGE SCALE GENOMIC DNA]</scope>
    <source>
        <strain evidence="2">T2Bo</strain>
    </source>
</reference>
<dbReference type="AlphaFoldDB" id="A7ATN1"/>
<evidence type="ECO:0000313" key="3">
    <source>
        <dbReference type="Proteomes" id="UP000002173"/>
    </source>
</evidence>
<evidence type="ECO:0000256" key="1">
    <source>
        <dbReference type="ARBA" id="ARBA00009884"/>
    </source>
</evidence>
<dbReference type="STRING" id="5865.A7ATN1"/>
<gene>
    <name evidence="2" type="ORF">BBOV_II003370</name>
</gene>
<dbReference type="InterPro" id="IPR036045">
    <property type="entry name" value="Sec1-like_sf"/>
</dbReference>
<dbReference type="eggNOG" id="KOG1301">
    <property type="taxonomic scope" value="Eukaryota"/>
</dbReference>
<dbReference type="VEuPathDB" id="PiroplasmaDB:BBOV_II003370"/>
<dbReference type="Proteomes" id="UP000002173">
    <property type="component" value="Unassembled WGS sequence"/>
</dbReference>
<dbReference type="InParanoid" id="A7ATN1"/>
<sequence length="623" mass="69522">MMYDELHDLVLKAVSDMLQLSVDDDSDGRSLKTWKILIYDEETRALLSPILKVGTLRSLGVTLNLLISDRRESIPGVDAVYLLSPTVSNLDAIVSDAVSRKYKQMHINFTTYSSDDYLGELARRLVEANAHMSISSITDRYLHFTMVATSSFSLNLPGCFSSFYCGGAVNAEEGDALVNRVVDRLLSVIVTMGVLPVIVVPRTPSPALTVAEKLNAKLFEILNARHQLGVSLSSSFNRPLLLILDRTFDLSPMLQHSWNYQPLVHDVFGISFDKVVLDSVGDKGKRVTYDLEYGDKLYQSIISLPLSDVAQHIATSLESYNSQVSSINRDDVDTAGSLVTAMNAIPHLSEHKRLLDMHTNLATSLVDSVKSRELDRFYEFDYDVDILSEKNCFQQFEDLLSNDKCSAMDLYRSLLLIALHRPTIPDSRLDELENRVKLRGSIQQESLKGLRNVMKMKAFSEGILQQIGKAKAADLSSVKQINERGTEAPKKEYAQSHKRLAEYSSKLIDTGVNLFKGVRRLLPRKKQPCIVGILENLLGNSDKVAGEFSYFDPKTSDTALPTGTKRSTARRCIVFVVGGGSYNESLAIQDYSQRSKYSLLYGSTAFDRADDFVHQLGTFTFTI</sequence>
<dbReference type="Pfam" id="PF00995">
    <property type="entry name" value="Sec1"/>
    <property type="match status" value="1"/>
</dbReference>
<dbReference type="Gene3D" id="3.40.50.2060">
    <property type="match status" value="1"/>
</dbReference>
<dbReference type="GeneID" id="5478089"/>